<accession>A0A183EF47</accession>
<dbReference type="Gene3D" id="2.130.10.10">
    <property type="entry name" value="YVTN repeat-like/Quinoprotein amine dehydrogenase"/>
    <property type="match status" value="1"/>
</dbReference>
<dbReference type="AlphaFoldDB" id="A0A183EF47"/>
<dbReference type="InterPro" id="IPR015943">
    <property type="entry name" value="WD40/YVTN_repeat-like_dom_sf"/>
</dbReference>
<dbReference type="PANTHER" id="PTHR44411">
    <property type="entry name" value="THO COMPLEX SUBUNIT 6 HOMOLOG"/>
    <property type="match status" value="1"/>
</dbReference>
<feature type="repeat" description="WD" evidence="3">
    <location>
        <begin position="7"/>
        <end position="41"/>
    </location>
</feature>
<dbReference type="InterPro" id="IPR036322">
    <property type="entry name" value="WD40_repeat_dom_sf"/>
</dbReference>
<dbReference type="SMART" id="SM00320">
    <property type="entry name" value="WD40"/>
    <property type="match status" value="1"/>
</dbReference>
<dbReference type="GO" id="GO:0000347">
    <property type="term" value="C:THO complex"/>
    <property type="evidence" value="ECO:0007669"/>
    <property type="project" value="TreeGrafter"/>
</dbReference>
<dbReference type="PROSITE" id="PS50082">
    <property type="entry name" value="WD_REPEATS_2"/>
    <property type="match status" value="1"/>
</dbReference>
<dbReference type="GO" id="GO:0006406">
    <property type="term" value="P:mRNA export from nucleus"/>
    <property type="evidence" value="ECO:0007669"/>
    <property type="project" value="TreeGrafter"/>
</dbReference>
<dbReference type="PROSITE" id="PS50294">
    <property type="entry name" value="WD_REPEATS_REGION"/>
    <property type="match status" value="1"/>
</dbReference>
<comment type="similarity">
    <text evidence="1">Belongs to the WD repeat THOC6 family.</text>
</comment>
<dbReference type="SUPFAM" id="SSF50978">
    <property type="entry name" value="WD40 repeat-like"/>
    <property type="match status" value="1"/>
</dbReference>
<proteinExistence type="inferred from homology"/>
<evidence type="ECO:0000313" key="4">
    <source>
        <dbReference type="WBParaSite" id="GPUH_0001961301-mRNA-1"/>
    </source>
</evidence>
<dbReference type="InterPro" id="IPR001680">
    <property type="entry name" value="WD40_rpt"/>
</dbReference>
<sequence>LQIIATYSGHDEYVNELALQSANVFLSASEDGTVRLWDTRSKDNHIFRVAANEKLRQDSCGRGICALDAEEDFMFDYTGQHVTSVKTPLSSIYSIQTNLSIPNGMTAVAGDSPLISIFLNLGYVAFNFSAASDHTVPQ</sequence>
<dbReference type="WBParaSite" id="GPUH_0001961301-mRNA-1">
    <property type="protein sequence ID" value="GPUH_0001961301-mRNA-1"/>
    <property type="gene ID" value="GPUH_0001961301"/>
</dbReference>
<protein>
    <submittedName>
        <fullName evidence="4">WD_REPEATS_REGION domain-containing protein</fullName>
    </submittedName>
</protein>
<dbReference type="PANTHER" id="PTHR44411:SF1">
    <property type="entry name" value="THO COMPLEX SUBUNIT 6 HOMOLOG"/>
    <property type="match status" value="1"/>
</dbReference>
<keyword evidence="2 3" id="KW-0853">WD repeat</keyword>
<organism evidence="4">
    <name type="scientific">Gongylonema pulchrum</name>
    <dbReference type="NCBI Taxonomy" id="637853"/>
    <lineage>
        <taxon>Eukaryota</taxon>
        <taxon>Metazoa</taxon>
        <taxon>Ecdysozoa</taxon>
        <taxon>Nematoda</taxon>
        <taxon>Chromadorea</taxon>
        <taxon>Rhabditida</taxon>
        <taxon>Spirurina</taxon>
        <taxon>Spiruromorpha</taxon>
        <taxon>Spiruroidea</taxon>
        <taxon>Gongylonematidae</taxon>
        <taxon>Gongylonema</taxon>
    </lineage>
</organism>
<evidence type="ECO:0000256" key="1">
    <source>
        <dbReference type="ARBA" id="ARBA00009728"/>
    </source>
</evidence>
<dbReference type="InterPro" id="IPR042626">
    <property type="entry name" value="THOC6"/>
</dbReference>
<dbReference type="GO" id="GO:0000346">
    <property type="term" value="C:transcription export complex"/>
    <property type="evidence" value="ECO:0007669"/>
    <property type="project" value="TreeGrafter"/>
</dbReference>
<reference evidence="4" key="1">
    <citation type="submission" date="2016-06" db="UniProtKB">
        <authorList>
            <consortium name="WormBaseParasite"/>
        </authorList>
    </citation>
    <scope>IDENTIFICATION</scope>
</reference>
<evidence type="ECO:0000256" key="3">
    <source>
        <dbReference type="PROSITE-ProRule" id="PRU00221"/>
    </source>
</evidence>
<dbReference type="Pfam" id="PF00400">
    <property type="entry name" value="WD40"/>
    <property type="match status" value="1"/>
</dbReference>
<name>A0A183EF47_9BILA</name>
<evidence type="ECO:0000256" key="2">
    <source>
        <dbReference type="ARBA" id="ARBA00022574"/>
    </source>
</evidence>